<dbReference type="GO" id="GO:0016787">
    <property type="term" value="F:hydrolase activity"/>
    <property type="evidence" value="ECO:0007669"/>
    <property type="project" value="UniProtKB-KW"/>
</dbReference>
<keyword evidence="10" id="KW-1185">Reference proteome</keyword>
<evidence type="ECO:0000256" key="3">
    <source>
        <dbReference type="ARBA" id="ARBA00006958"/>
    </source>
</evidence>
<name>A0A182P771_9DIPT</name>
<organism evidence="9 10">
    <name type="scientific">Anopheles epiroticus</name>
    <dbReference type="NCBI Taxonomy" id="199890"/>
    <lineage>
        <taxon>Eukaryota</taxon>
        <taxon>Metazoa</taxon>
        <taxon>Ecdysozoa</taxon>
        <taxon>Arthropoda</taxon>
        <taxon>Hexapoda</taxon>
        <taxon>Insecta</taxon>
        <taxon>Pterygota</taxon>
        <taxon>Neoptera</taxon>
        <taxon>Endopterygota</taxon>
        <taxon>Diptera</taxon>
        <taxon>Nematocera</taxon>
        <taxon>Culicoidea</taxon>
        <taxon>Culicidae</taxon>
        <taxon>Anophelinae</taxon>
        <taxon>Anopheles</taxon>
    </lineage>
</organism>
<evidence type="ECO:0000313" key="9">
    <source>
        <dbReference type="EnsemblMetazoa" id="AEPI002773-PA"/>
    </source>
</evidence>
<dbReference type="STRING" id="199890.A0A182P771"/>
<dbReference type="GO" id="GO:0046872">
    <property type="term" value="F:metal ion binding"/>
    <property type="evidence" value="ECO:0007669"/>
    <property type="project" value="UniProtKB-KW"/>
</dbReference>
<evidence type="ECO:0000259" key="8">
    <source>
        <dbReference type="Pfam" id="PF13359"/>
    </source>
</evidence>
<comment type="similarity">
    <text evidence="3">Belongs to the HARBI1 family.</text>
</comment>
<reference evidence="9" key="2">
    <citation type="submission" date="2020-05" db="UniProtKB">
        <authorList>
            <consortium name="EnsemblMetazoa"/>
        </authorList>
    </citation>
    <scope>IDENTIFICATION</scope>
    <source>
        <strain evidence="9">Epiroticus2</strain>
    </source>
</reference>
<dbReference type="PANTHER" id="PTHR22930">
    <property type="match status" value="1"/>
</dbReference>
<sequence length="389" mass="45251">MDPAHKRQMVENVFLTFATKQAELFKQYDANRKKRSKIFLQRLRYQLKRNGENHRKEWSAKLEAELLESIPTRKIWKLSRNDRWFREMFEQEDNDADLLQYFRMGRVMYDTVVAMLQQDLAPHPLLAAQSCSTEKKVGIGLYKLTTGADYTTIGNMFGVHKATVKNCVHQFCKSMVKNYMDTEIYLPDQEEMVELSKTFEEKSDIPLIIGAMGRLHVPITPSHITCGHVGATEDSAVLGDSGLYQHFDGAELHGYAIPTTTEEETFNEHLSKARVCVNEAFVRLRSRFRILQRKIDIDINFVPQILLTCCILHNFLEKNKVPFLDSWTEGLPESNQKFPQPDEWMSLNYTTTVEGESVRDVLKEHLHSKYVLFRTIEYNQEYFLSEGTN</sequence>
<evidence type="ECO:0000256" key="4">
    <source>
        <dbReference type="ARBA" id="ARBA00022722"/>
    </source>
</evidence>
<keyword evidence="5" id="KW-0479">Metal-binding</keyword>
<reference evidence="10" key="1">
    <citation type="submission" date="2013-03" db="EMBL/GenBank/DDBJ databases">
        <title>The Genome Sequence of Anopheles epiroticus epiroticus2.</title>
        <authorList>
            <consortium name="The Broad Institute Genomics Platform"/>
            <person name="Neafsey D.E."/>
            <person name="Howell P."/>
            <person name="Walker B."/>
            <person name="Young S.K."/>
            <person name="Zeng Q."/>
            <person name="Gargeya S."/>
            <person name="Fitzgerald M."/>
            <person name="Haas B."/>
            <person name="Abouelleil A."/>
            <person name="Allen A.W."/>
            <person name="Alvarado L."/>
            <person name="Arachchi H.M."/>
            <person name="Berlin A.M."/>
            <person name="Chapman S.B."/>
            <person name="Gainer-Dewar J."/>
            <person name="Goldberg J."/>
            <person name="Griggs A."/>
            <person name="Gujja S."/>
            <person name="Hansen M."/>
            <person name="Howarth C."/>
            <person name="Imamovic A."/>
            <person name="Ireland A."/>
            <person name="Larimer J."/>
            <person name="McCowan C."/>
            <person name="Murphy C."/>
            <person name="Pearson M."/>
            <person name="Poon T.W."/>
            <person name="Priest M."/>
            <person name="Roberts A."/>
            <person name="Saif S."/>
            <person name="Shea T."/>
            <person name="Sisk P."/>
            <person name="Sykes S."/>
            <person name="Wortman J."/>
            <person name="Nusbaum C."/>
            <person name="Birren B."/>
        </authorList>
    </citation>
    <scope>NUCLEOTIDE SEQUENCE [LARGE SCALE GENOMIC DNA]</scope>
    <source>
        <strain evidence="10">Epiroticus2</strain>
    </source>
</reference>
<dbReference type="VEuPathDB" id="VectorBase:AEPI002773"/>
<dbReference type="EnsemblMetazoa" id="AEPI002773-RA">
    <property type="protein sequence ID" value="AEPI002773-PA"/>
    <property type="gene ID" value="AEPI002773"/>
</dbReference>
<dbReference type="PANTHER" id="PTHR22930:SF85">
    <property type="entry name" value="GH03217P-RELATED"/>
    <property type="match status" value="1"/>
</dbReference>
<dbReference type="Proteomes" id="UP000075885">
    <property type="component" value="Unassembled WGS sequence"/>
</dbReference>
<evidence type="ECO:0000313" key="10">
    <source>
        <dbReference type="Proteomes" id="UP000075885"/>
    </source>
</evidence>
<accession>A0A182P771</accession>
<feature type="domain" description="DDE Tnp4" evidence="8">
    <location>
        <begin position="234"/>
        <end position="314"/>
    </location>
</feature>
<dbReference type="AlphaFoldDB" id="A0A182P771"/>
<keyword evidence="7" id="KW-0539">Nucleus</keyword>
<dbReference type="GO" id="GO:0005634">
    <property type="term" value="C:nucleus"/>
    <property type="evidence" value="ECO:0007669"/>
    <property type="project" value="UniProtKB-SubCell"/>
</dbReference>
<dbReference type="GO" id="GO:0004518">
    <property type="term" value="F:nuclease activity"/>
    <property type="evidence" value="ECO:0007669"/>
    <property type="project" value="UniProtKB-KW"/>
</dbReference>
<proteinExistence type="inferred from homology"/>
<evidence type="ECO:0000256" key="2">
    <source>
        <dbReference type="ARBA" id="ARBA00004123"/>
    </source>
</evidence>
<dbReference type="InterPro" id="IPR027806">
    <property type="entry name" value="HARBI1_dom"/>
</dbReference>
<protein>
    <submittedName>
        <fullName evidence="9">DDE Tnp4 domain-containing protein</fullName>
    </submittedName>
</protein>
<keyword evidence="4" id="KW-0540">Nuclease</keyword>
<comment type="cofactor">
    <cofactor evidence="1">
        <name>a divalent metal cation</name>
        <dbReference type="ChEBI" id="CHEBI:60240"/>
    </cofactor>
</comment>
<evidence type="ECO:0000256" key="5">
    <source>
        <dbReference type="ARBA" id="ARBA00022723"/>
    </source>
</evidence>
<dbReference type="Pfam" id="PF13359">
    <property type="entry name" value="DDE_Tnp_4"/>
    <property type="match status" value="1"/>
</dbReference>
<evidence type="ECO:0000256" key="1">
    <source>
        <dbReference type="ARBA" id="ARBA00001968"/>
    </source>
</evidence>
<evidence type="ECO:0000256" key="7">
    <source>
        <dbReference type="ARBA" id="ARBA00023242"/>
    </source>
</evidence>
<comment type="subcellular location">
    <subcellularLocation>
        <location evidence="2">Nucleus</location>
    </subcellularLocation>
</comment>
<dbReference type="InterPro" id="IPR045249">
    <property type="entry name" value="HARBI1-like"/>
</dbReference>
<evidence type="ECO:0000256" key="6">
    <source>
        <dbReference type="ARBA" id="ARBA00022801"/>
    </source>
</evidence>
<keyword evidence="6" id="KW-0378">Hydrolase</keyword>